<dbReference type="Pfam" id="PF12697">
    <property type="entry name" value="Abhydrolase_6"/>
    <property type="match status" value="1"/>
</dbReference>
<feature type="region of interest" description="Disordered" evidence="1">
    <location>
        <begin position="346"/>
        <end position="371"/>
    </location>
</feature>
<organism evidence="3 4">
    <name type="scientific">Pleodorina starrii</name>
    <dbReference type="NCBI Taxonomy" id="330485"/>
    <lineage>
        <taxon>Eukaryota</taxon>
        <taxon>Viridiplantae</taxon>
        <taxon>Chlorophyta</taxon>
        <taxon>core chlorophytes</taxon>
        <taxon>Chlorophyceae</taxon>
        <taxon>CS clade</taxon>
        <taxon>Chlamydomonadales</taxon>
        <taxon>Volvocaceae</taxon>
        <taxon>Pleodorina</taxon>
    </lineage>
</organism>
<sequence length="371" mass="40416">MMQSAFSKCLSWRSLPEATHRPCRHRSARRAFVPMRAHADSAGETEVKPGVYEGYWTWKGYRIRYQRSGEAGEPVLLVHGFGGNADHWRKNTPALGKRHRAFAIDLLGYGYSDKPNPRSAPANSIYSFDNWGDQLADFIQQRIGEPTFVVCNSVGGLAGLQASLVSPQLVQGVQCLDISLRGLHVKRQPAWQRPLVAALQRLLRETDVGKAFFANVATERTVGNILRQAYGRKEAVSQELVQAILRPGLQPGAVDVFLDFISYSGGPLPEELMSATSRPVSLVWGEVDPWEDAREGRRLFASLPSVVEFVTLPGVGHCPQDEAPELVNPLIERFVAMYGSGAGKKTSEEVSLASPATGSSSSSVGGGGSLQ</sequence>
<dbReference type="PANTHER" id="PTHR46438">
    <property type="entry name" value="ALPHA/BETA-HYDROLASES SUPERFAMILY PROTEIN"/>
    <property type="match status" value="1"/>
</dbReference>
<reference evidence="3 4" key="1">
    <citation type="journal article" date="2023" name="Commun. Biol.">
        <title>Reorganization of the ancestral sex-determining regions during the evolution of trioecy in Pleodorina starrii.</title>
        <authorList>
            <person name="Takahashi K."/>
            <person name="Suzuki S."/>
            <person name="Kawai-Toyooka H."/>
            <person name="Yamamoto K."/>
            <person name="Hamaji T."/>
            <person name="Ootsuki R."/>
            <person name="Yamaguchi H."/>
            <person name="Kawachi M."/>
            <person name="Higashiyama T."/>
            <person name="Nozaki H."/>
        </authorList>
    </citation>
    <scope>NUCLEOTIDE SEQUENCE [LARGE SCALE GENOMIC DNA]</scope>
    <source>
        <strain evidence="3 4">NIES-4479</strain>
    </source>
</reference>
<dbReference type="Proteomes" id="UP001165080">
    <property type="component" value="Unassembled WGS sequence"/>
</dbReference>
<proteinExistence type="predicted"/>
<dbReference type="EMBL" id="BRXU01000019">
    <property type="protein sequence ID" value="GLC57457.1"/>
    <property type="molecule type" value="Genomic_DNA"/>
</dbReference>
<feature type="domain" description="AB hydrolase-1" evidence="2">
    <location>
        <begin position="75"/>
        <end position="328"/>
    </location>
</feature>
<dbReference type="SUPFAM" id="SSF53474">
    <property type="entry name" value="alpha/beta-Hydrolases"/>
    <property type="match status" value="1"/>
</dbReference>
<name>A0A9W6BTG3_9CHLO</name>
<accession>A0A9W6BTG3</accession>
<evidence type="ECO:0000313" key="3">
    <source>
        <dbReference type="EMBL" id="GLC57457.1"/>
    </source>
</evidence>
<dbReference type="Gene3D" id="3.40.50.1820">
    <property type="entry name" value="alpha/beta hydrolase"/>
    <property type="match status" value="1"/>
</dbReference>
<dbReference type="InterPro" id="IPR000073">
    <property type="entry name" value="AB_hydrolase_1"/>
</dbReference>
<gene>
    <name evidence="3" type="primary">PLEST002816</name>
    <name evidence="3" type="ORF">PLESTB_001229200</name>
</gene>
<evidence type="ECO:0000259" key="2">
    <source>
        <dbReference type="Pfam" id="PF12697"/>
    </source>
</evidence>
<evidence type="ECO:0000256" key="1">
    <source>
        <dbReference type="SAM" id="MobiDB-lite"/>
    </source>
</evidence>
<dbReference type="AlphaFoldDB" id="A0A9W6BTG3"/>
<dbReference type="InterPro" id="IPR029058">
    <property type="entry name" value="AB_hydrolase_fold"/>
</dbReference>
<comment type="caution">
    <text evidence="3">The sequence shown here is derived from an EMBL/GenBank/DDBJ whole genome shotgun (WGS) entry which is preliminary data.</text>
</comment>
<keyword evidence="4" id="KW-1185">Reference proteome</keyword>
<protein>
    <recommendedName>
        <fullName evidence="2">AB hydrolase-1 domain-containing protein</fullName>
    </recommendedName>
</protein>
<evidence type="ECO:0000313" key="4">
    <source>
        <dbReference type="Proteomes" id="UP001165080"/>
    </source>
</evidence>
<dbReference type="PANTHER" id="PTHR46438:SF12">
    <property type="entry name" value="ALPHA_BETA-HYDROLASES SUPERFAMILY PROTEIN"/>
    <property type="match status" value="1"/>
</dbReference>
<dbReference type="OrthoDB" id="408373at2759"/>